<dbReference type="PANTHER" id="PTHR30489">
    <property type="entry name" value="LIPOPROTEIN-RELEASING SYSTEM TRANSMEMBRANE PROTEIN LOLE"/>
    <property type="match status" value="1"/>
</dbReference>
<dbReference type="Pfam" id="PF12704">
    <property type="entry name" value="MacB_PCD"/>
    <property type="match status" value="1"/>
</dbReference>
<dbReference type="RefSeq" id="WP_081556137.1">
    <property type="nucleotide sequence ID" value="NZ_MUKV01000022.1"/>
</dbReference>
<evidence type="ECO:0000313" key="10">
    <source>
        <dbReference type="EMBL" id="OQS36534.1"/>
    </source>
</evidence>
<protein>
    <submittedName>
        <fullName evidence="10">ABC transporter permease</fullName>
    </submittedName>
</protein>
<dbReference type="Pfam" id="PF02687">
    <property type="entry name" value="FtsX"/>
    <property type="match status" value="1"/>
</dbReference>
<reference evidence="10 11" key="1">
    <citation type="submission" date="2017-02" db="EMBL/GenBank/DDBJ databases">
        <title>Chromobacterium haemolyticum H5244.</title>
        <authorList>
            <person name="Gulvik C.A."/>
        </authorList>
    </citation>
    <scope>NUCLEOTIDE SEQUENCE [LARGE SCALE GENOMIC DNA]</scope>
    <source>
        <strain evidence="10 11">H5244</strain>
    </source>
</reference>
<comment type="subcellular location">
    <subcellularLocation>
        <location evidence="1">Cell membrane</location>
        <topology evidence="1">Multi-pass membrane protein</topology>
    </subcellularLocation>
</comment>
<name>A0A1W0CNZ9_9NEIS</name>
<gene>
    <name evidence="10" type="ORF">B0T45_15825</name>
</gene>
<keyword evidence="5 7" id="KW-1133">Transmembrane helix</keyword>
<evidence type="ECO:0000256" key="4">
    <source>
        <dbReference type="ARBA" id="ARBA00022692"/>
    </source>
</evidence>
<evidence type="ECO:0000256" key="2">
    <source>
        <dbReference type="ARBA" id="ARBA00005236"/>
    </source>
</evidence>
<dbReference type="InterPro" id="IPR051447">
    <property type="entry name" value="Lipoprotein-release_system"/>
</dbReference>
<evidence type="ECO:0000256" key="3">
    <source>
        <dbReference type="ARBA" id="ARBA00022475"/>
    </source>
</evidence>
<comment type="caution">
    <text evidence="10">The sequence shown here is derived from an EMBL/GenBank/DDBJ whole genome shotgun (WGS) entry which is preliminary data.</text>
</comment>
<evidence type="ECO:0000256" key="6">
    <source>
        <dbReference type="ARBA" id="ARBA00023136"/>
    </source>
</evidence>
<evidence type="ECO:0000256" key="7">
    <source>
        <dbReference type="SAM" id="Phobius"/>
    </source>
</evidence>
<keyword evidence="4 7" id="KW-0812">Transmembrane</keyword>
<dbReference type="InterPro" id="IPR025857">
    <property type="entry name" value="MacB_PCD"/>
</dbReference>
<feature type="transmembrane region" description="Helical" evidence="7">
    <location>
        <begin position="313"/>
        <end position="342"/>
    </location>
</feature>
<evidence type="ECO:0000256" key="5">
    <source>
        <dbReference type="ARBA" id="ARBA00022989"/>
    </source>
</evidence>
<dbReference type="AlphaFoldDB" id="A0A1W0CNZ9"/>
<comment type="similarity">
    <text evidence="2">Belongs to the ABC-4 integral membrane protein family. LolC/E subfamily.</text>
</comment>
<feature type="transmembrane region" description="Helical" evidence="7">
    <location>
        <begin position="20"/>
        <end position="38"/>
    </location>
</feature>
<proteinExistence type="inferred from homology"/>
<dbReference type="EMBL" id="MUKV01000022">
    <property type="protein sequence ID" value="OQS36534.1"/>
    <property type="molecule type" value="Genomic_DNA"/>
</dbReference>
<accession>A0A1W0CNZ9</accession>
<evidence type="ECO:0000313" key="11">
    <source>
        <dbReference type="Proteomes" id="UP000192721"/>
    </source>
</evidence>
<keyword evidence="3" id="KW-1003">Cell membrane</keyword>
<evidence type="ECO:0000259" key="8">
    <source>
        <dbReference type="Pfam" id="PF02687"/>
    </source>
</evidence>
<dbReference type="GO" id="GO:0098797">
    <property type="term" value="C:plasma membrane protein complex"/>
    <property type="evidence" value="ECO:0007669"/>
    <property type="project" value="TreeGrafter"/>
</dbReference>
<dbReference type="Proteomes" id="UP000192721">
    <property type="component" value="Unassembled WGS sequence"/>
</dbReference>
<evidence type="ECO:0000259" key="9">
    <source>
        <dbReference type="Pfam" id="PF12704"/>
    </source>
</evidence>
<organism evidence="10 11">
    <name type="scientific">Chromobacterium haemolyticum</name>
    <dbReference type="NCBI Taxonomy" id="394935"/>
    <lineage>
        <taxon>Bacteria</taxon>
        <taxon>Pseudomonadati</taxon>
        <taxon>Pseudomonadota</taxon>
        <taxon>Betaproteobacteria</taxon>
        <taxon>Neisseriales</taxon>
        <taxon>Chromobacteriaceae</taxon>
        <taxon>Chromobacterium</taxon>
    </lineage>
</organism>
<feature type="domain" description="MacB-like periplasmic core" evidence="9">
    <location>
        <begin position="18"/>
        <end position="285"/>
    </location>
</feature>
<feature type="transmembrane region" description="Helical" evidence="7">
    <location>
        <begin position="419"/>
        <end position="437"/>
    </location>
</feature>
<evidence type="ECO:0000256" key="1">
    <source>
        <dbReference type="ARBA" id="ARBA00004651"/>
    </source>
</evidence>
<sequence length="454" mass="48815">MNVLQLAWRNLLRNRRRTWASVLTMAVGMAGVLLFGGYQRAVKYGLETAFVRELGHLQVQHSEYLQYGSGNPAAYGIRDYRRIQRMIESDSVLAGMLVTVTPTLTLGGIAGYYATGASRTVLAQGSEPAGQDRLRRWDAHGLRQAAKPMALTGSSPNAVVLGSGVARALGLCLSGGDRGCTAAVVESERLPPDLAALTGPARTDDGKRIELLTATAAGAPNVARLQVLGVERQGAREWDDVYVGLHLAQAQRLLYGEGEPMVTAILLQLKNSGQIGAARQRLQQLFQSGLSEQPLTAHDFAALQPLYQRIVDMFGAIFGFMATLIASVTLFTTGNTMNMAVVERTREIGSLRSIGVRRSGIQRLFLCEGALLGAIGGLSGLLLSLGLAWLINRAGLSWLPPGVVEPSPILIRVWGETRMVAACMGGGMAVALLSSWWPSRRAARWNIVDALRQT</sequence>
<dbReference type="InterPro" id="IPR003838">
    <property type="entry name" value="ABC3_permease_C"/>
</dbReference>
<keyword evidence="6 7" id="KW-0472">Membrane</keyword>
<dbReference type="GO" id="GO:0044874">
    <property type="term" value="P:lipoprotein localization to outer membrane"/>
    <property type="evidence" value="ECO:0007669"/>
    <property type="project" value="TreeGrafter"/>
</dbReference>
<dbReference type="PANTHER" id="PTHR30489:SF0">
    <property type="entry name" value="LIPOPROTEIN-RELEASING SYSTEM TRANSMEMBRANE PROTEIN LOLE"/>
    <property type="match status" value="1"/>
</dbReference>
<feature type="domain" description="ABC3 transporter permease C-terminal" evidence="8">
    <location>
        <begin position="320"/>
        <end position="444"/>
    </location>
</feature>
<feature type="transmembrane region" description="Helical" evidence="7">
    <location>
        <begin position="363"/>
        <end position="391"/>
    </location>
</feature>